<reference evidence="2 3" key="1">
    <citation type="submission" date="2020-03" db="EMBL/GenBank/DDBJ databases">
        <title>Genomic Encyclopedia of Type Strains, Phase IV (KMG-IV): sequencing the most valuable type-strain genomes for metagenomic binning, comparative biology and taxonomic classification.</title>
        <authorList>
            <person name="Goeker M."/>
        </authorList>
    </citation>
    <scope>NUCLEOTIDE SEQUENCE [LARGE SCALE GENOMIC DNA]</scope>
    <source>
        <strain evidence="2 3">DSM 24233</strain>
    </source>
</reference>
<sequence length="498" mass="52423">MAGSILGMDIADGRAVLVQLAGSGRGSVRARAVVELPDEATPADIARAVADCVAREKLASDAYVLGLGAGQALLRTVTFPFTGSARIAKALPFELEQRFPVAVEELVPSWIEGDRVADGCRVLVAALRREVLAAHVEAFTAQGLAPKVVDIDACALGGVLPVLDADLPAEALVVHVGERSSRVMVLSGATPVFLRAIETGMDALRGGTAEVSAMVDGDGHVAVEPAALERLGRDVRAALALAAESVGLEPACVVLCGPGVRVAGLDAHLGELLGLPVRRPEVPSDVFAAFPGVGNAELPDYLVAWGLALRGARKVAGFDFRTGEFAYVDPRGRRREMAVWAGGLILMMLLGLGASWGAGVHRDLAQLEAGRERIRQIFHEVLPDVQGNFSVTQYRSILKSRMAELESHGREGARGGALDVLLAVTRVVPDKMPFTLSALSMDDTQISLSGTAGGFATVEDVKKRLEASGAFREVSIRSAQAEAKGKGVRFELVIRRES</sequence>
<dbReference type="InterPro" id="IPR007813">
    <property type="entry name" value="PilN"/>
</dbReference>
<dbReference type="InterPro" id="IPR005883">
    <property type="entry name" value="PilM"/>
</dbReference>
<dbReference type="Proteomes" id="UP000580856">
    <property type="component" value="Unassembled WGS sequence"/>
</dbReference>
<gene>
    <name evidence="2" type="ORF">GGQ74_002435</name>
</gene>
<evidence type="ECO:0000313" key="2">
    <source>
        <dbReference type="EMBL" id="NJB68762.1"/>
    </source>
</evidence>
<keyword evidence="1" id="KW-0812">Transmembrane</keyword>
<dbReference type="Gene3D" id="3.30.420.40">
    <property type="match status" value="2"/>
</dbReference>
<protein>
    <submittedName>
        <fullName evidence="2">Tfp pilus assembly PilM family ATPase</fullName>
    </submittedName>
</protein>
<feature type="transmembrane region" description="Helical" evidence="1">
    <location>
        <begin position="337"/>
        <end position="358"/>
    </location>
</feature>
<keyword evidence="1" id="KW-0472">Membrane</keyword>
<comment type="caution">
    <text evidence="2">The sequence shown here is derived from an EMBL/GenBank/DDBJ whole genome shotgun (WGS) entry which is preliminary data.</text>
</comment>
<dbReference type="PANTHER" id="PTHR32432">
    <property type="entry name" value="CELL DIVISION PROTEIN FTSA-RELATED"/>
    <property type="match status" value="1"/>
</dbReference>
<name>A0A846QQI4_9BACT</name>
<evidence type="ECO:0000313" key="3">
    <source>
        <dbReference type="Proteomes" id="UP000580856"/>
    </source>
</evidence>
<dbReference type="AlphaFoldDB" id="A0A846QQI4"/>
<dbReference type="InterPro" id="IPR043129">
    <property type="entry name" value="ATPase_NBD"/>
</dbReference>
<dbReference type="PANTHER" id="PTHR32432:SF3">
    <property type="entry name" value="ETHANOLAMINE UTILIZATION PROTEIN EUTJ"/>
    <property type="match status" value="1"/>
</dbReference>
<dbReference type="Pfam" id="PF11104">
    <property type="entry name" value="PilM_2"/>
    <property type="match status" value="1"/>
</dbReference>
<dbReference type="EMBL" id="JAATJA010000002">
    <property type="protein sequence ID" value="NJB68762.1"/>
    <property type="molecule type" value="Genomic_DNA"/>
</dbReference>
<dbReference type="InterPro" id="IPR050696">
    <property type="entry name" value="FtsA/MreB"/>
</dbReference>
<organism evidence="2 3">
    <name type="scientific">Desulfobaculum xiamenense</name>
    <dbReference type="NCBI Taxonomy" id="995050"/>
    <lineage>
        <taxon>Bacteria</taxon>
        <taxon>Pseudomonadati</taxon>
        <taxon>Thermodesulfobacteriota</taxon>
        <taxon>Desulfovibrionia</taxon>
        <taxon>Desulfovibrionales</taxon>
        <taxon>Desulfovibrionaceae</taxon>
        <taxon>Desulfobaculum</taxon>
    </lineage>
</organism>
<keyword evidence="1" id="KW-1133">Transmembrane helix</keyword>
<accession>A0A846QQI4</accession>
<dbReference type="Gene3D" id="3.30.1490.300">
    <property type="match status" value="1"/>
</dbReference>
<dbReference type="RefSeq" id="WP_167941802.1">
    <property type="nucleotide sequence ID" value="NZ_JAATJA010000002.1"/>
</dbReference>
<dbReference type="SUPFAM" id="SSF53067">
    <property type="entry name" value="Actin-like ATPase domain"/>
    <property type="match status" value="1"/>
</dbReference>
<keyword evidence="3" id="KW-1185">Reference proteome</keyword>
<proteinExistence type="predicted"/>
<evidence type="ECO:0000256" key="1">
    <source>
        <dbReference type="SAM" id="Phobius"/>
    </source>
</evidence>
<dbReference type="Pfam" id="PF05137">
    <property type="entry name" value="PilN"/>
    <property type="match status" value="1"/>
</dbReference>